<organism evidence="1 2">
    <name type="scientific">Rhodothalassium salexigens DSM 2132</name>
    <dbReference type="NCBI Taxonomy" id="1188247"/>
    <lineage>
        <taxon>Bacteria</taxon>
        <taxon>Pseudomonadati</taxon>
        <taxon>Pseudomonadota</taxon>
        <taxon>Alphaproteobacteria</taxon>
        <taxon>Rhodothalassiales</taxon>
        <taxon>Rhodothalassiaceae</taxon>
        <taxon>Rhodothalassium</taxon>
    </lineage>
</organism>
<name>A0A4R2PKJ2_RHOSA</name>
<dbReference type="AlphaFoldDB" id="A0A4R2PKJ2"/>
<comment type="caution">
    <text evidence="1">The sequence shown here is derived from an EMBL/GenBank/DDBJ whole genome shotgun (WGS) entry which is preliminary data.</text>
</comment>
<dbReference type="RefSeq" id="WP_132708204.1">
    <property type="nucleotide sequence ID" value="NZ_JACIGF010000004.1"/>
</dbReference>
<dbReference type="Proteomes" id="UP000295399">
    <property type="component" value="Unassembled WGS sequence"/>
</dbReference>
<sequence>MSEQPPKPNGTPPPDLTTLIPGSVGARFVATITVSLMKGAGQITLTELSAGRVKLEGTAQVPVMGDMPLAIAFDVAPDGSAVGWYGGGRYPGTAESEAGGLVIRLGKTLQHRCRVTPDGQGGLRIKASLKKRPNLDIRLTPAD</sequence>
<reference evidence="1 2" key="1">
    <citation type="submission" date="2019-03" db="EMBL/GenBank/DDBJ databases">
        <title>Genomic Encyclopedia of Type Strains, Phase IV (KMG-IV): sequencing the most valuable type-strain genomes for metagenomic binning, comparative biology and taxonomic classification.</title>
        <authorList>
            <person name="Goeker M."/>
        </authorList>
    </citation>
    <scope>NUCLEOTIDE SEQUENCE [LARGE SCALE GENOMIC DNA]</scope>
    <source>
        <strain evidence="1 2">DSM 2132</strain>
    </source>
</reference>
<dbReference type="InParanoid" id="A0A4R2PKJ2"/>
<dbReference type="EMBL" id="SLXO01000004">
    <property type="protein sequence ID" value="TCP35304.1"/>
    <property type="molecule type" value="Genomic_DNA"/>
</dbReference>
<keyword evidence="2" id="KW-1185">Reference proteome</keyword>
<gene>
    <name evidence="1" type="ORF">EV659_104155</name>
</gene>
<evidence type="ECO:0000313" key="2">
    <source>
        <dbReference type="Proteomes" id="UP000295399"/>
    </source>
</evidence>
<evidence type="ECO:0000313" key="1">
    <source>
        <dbReference type="EMBL" id="TCP35304.1"/>
    </source>
</evidence>
<protein>
    <submittedName>
        <fullName evidence="1">Uncharacterized protein</fullName>
    </submittedName>
</protein>
<accession>A0A4R2PKJ2</accession>
<dbReference type="OrthoDB" id="3247493at2"/>
<proteinExistence type="predicted"/>